<dbReference type="PANTHER" id="PTHR32309">
    <property type="entry name" value="TYROSINE-PROTEIN KINASE"/>
    <property type="match status" value="1"/>
</dbReference>
<keyword evidence="3 8" id="KW-0812">Transmembrane</keyword>
<evidence type="ECO:0000256" key="5">
    <source>
        <dbReference type="ARBA" id="ARBA00023136"/>
    </source>
</evidence>
<dbReference type="InterPro" id="IPR050445">
    <property type="entry name" value="Bact_polysacc_biosynth/exp"/>
</dbReference>
<keyword evidence="4 8" id="KW-1133">Transmembrane helix</keyword>
<dbReference type="EMBL" id="NRRV01000013">
    <property type="protein sequence ID" value="MBK1630608.1"/>
    <property type="molecule type" value="Genomic_DNA"/>
</dbReference>
<proteinExistence type="predicted"/>
<dbReference type="InterPro" id="IPR003856">
    <property type="entry name" value="LPS_length_determ_N"/>
</dbReference>
<organism evidence="10 11">
    <name type="scientific">Thiohalocapsa halophila</name>
    <dbReference type="NCBI Taxonomy" id="69359"/>
    <lineage>
        <taxon>Bacteria</taxon>
        <taxon>Pseudomonadati</taxon>
        <taxon>Pseudomonadota</taxon>
        <taxon>Gammaproteobacteria</taxon>
        <taxon>Chromatiales</taxon>
        <taxon>Chromatiaceae</taxon>
        <taxon>Thiohalocapsa</taxon>
    </lineage>
</organism>
<evidence type="ECO:0000256" key="3">
    <source>
        <dbReference type="ARBA" id="ARBA00022692"/>
    </source>
</evidence>
<keyword evidence="11" id="KW-1185">Reference proteome</keyword>
<gene>
    <name evidence="10" type="ORF">CKO31_07585</name>
</gene>
<evidence type="ECO:0000259" key="9">
    <source>
        <dbReference type="Pfam" id="PF02706"/>
    </source>
</evidence>
<evidence type="ECO:0000256" key="1">
    <source>
        <dbReference type="ARBA" id="ARBA00004651"/>
    </source>
</evidence>
<dbReference type="InterPro" id="IPR027417">
    <property type="entry name" value="P-loop_NTPase"/>
</dbReference>
<evidence type="ECO:0000256" key="6">
    <source>
        <dbReference type="SAM" id="Coils"/>
    </source>
</evidence>
<reference evidence="10 11" key="1">
    <citation type="journal article" date="2020" name="Microorganisms">
        <title>Osmotic Adaptation and Compatible Solute Biosynthesis of Phototrophic Bacteria as Revealed from Genome Analyses.</title>
        <authorList>
            <person name="Imhoff J.F."/>
            <person name="Rahn T."/>
            <person name="Kunzel S."/>
            <person name="Keller A."/>
            <person name="Neulinger S.C."/>
        </authorList>
    </citation>
    <scope>NUCLEOTIDE SEQUENCE [LARGE SCALE GENOMIC DNA]</scope>
    <source>
        <strain evidence="10 11">DSM 6210</strain>
    </source>
</reference>
<dbReference type="Gene3D" id="1.10.287.1490">
    <property type="match status" value="1"/>
</dbReference>
<evidence type="ECO:0000313" key="10">
    <source>
        <dbReference type="EMBL" id="MBK1630608.1"/>
    </source>
</evidence>
<evidence type="ECO:0000256" key="7">
    <source>
        <dbReference type="SAM" id="MobiDB-lite"/>
    </source>
</evidence>
<feature type="coiled-coil region" evidence="6">
    <location>
        <begin position="258"/>
        <end position="292"/>
    </location>
</feature>
<dbReference type="Gene3D" id="3.40.50.300">
    <property type="entry name" value="P-loop containing nucleotide triphosphate hydrolases"/>
    <property type="match status" value="1"/>
</dbReference>
<dbReference type="Pfam" id="PF02706">
    <property type="entry name" value="Wzz"/>
    <property type="match status" value="1"/>
</dbReference>
<keyword evidence="2" id="KW-1003">Cell membrane</keyword>
<dbReference type="SUPFAM" id="SSF52540">
    <property type="entry name" value="P-loop containing nucleoside triphosphate hydrolases"/>
    <property type="match status" value="1"/>
</dbReference>
<evidence type="ECO:0000313" key="11">
    <source>
        <dbReference type="Proteomes" id="UP000748752"/>
    </source>
</evidence>
<accession>A0ABS1CFD8</accession>
<feature type="region of interest" description="Disordered" evidence="7">
    <location>
        <begin position="1"/>
        <end position="107"/>
    </location>
</feature>
<name>A0ABS1CFD8_9GAMM</name>
<feature type="compositionally biased region" description="Basic and acidic residues" evidence="7">
    <location>
        <begin position="1"/>
        <end position="17"/>
    </location>
</feature>
<comment type="caution">
    <text evidence="10">The sequence shown here is derived from an EMBL/GenBank/DDBJ whole genome shotgun (WGS) entry which is preliminary data.</text>
</comment>
<feature type="region of interest" description="Disordered" evidence="7">
    <location>
        <begin position="783"/>
        <end position="813"/>
    </location>
</feature>
<evidence type="ECO:0000256" key="4">
    <source>
        <dbReference type="ARBA" id="ARBA00022989"/>
    </source>
</evidence>
<feature type="transmembrane region" description="Helical" evidence="8">
    <location>
        <begin position="128"/>
        <end position="148"/>
    </location>
</feature>
<feature type="compositionally biased region" description="Pro residues" evidence="7">
    <location>
        <begin position="90"/>
        <end position="99"/>
    </location>
</feature>
<evidence type="ECO:0000256" key="8">
    <source>
        <dbReference type="SAM" id="Phobius"/>
    </source>
</evidence>
<dbReference type="PANTHER" id="PTHR32309:SF31">
    <property type="entry name" value="CAPSULAR EXOPOLYSACCHARIDE FAMILY"/>
    <property type="match status" value="1"/>
</dbReference>
<sequence length="813" mass="88291">MSDSLKIDASLRRRTSSDADQDDGQPAHGGRDRGGADDSPGEAAWDVPDPAGDDEQASTGGTTDAPERRASASTSPPPALTDDGADAEPPAAPAFPPFPGFGDDSEAQSGGLDIDVMRYARGVWQRKWIVVAIATIVTLLFLLLALSLPREWKATVTLIAETHRDPFQLSEVPPFRPQEYDLQTFIDTIKLPSSLDATMERVGVSVLRMTMAGAISVSVGRDSKLFSISAVWDSPQTAVRIANTVAELFLENAAAIRRQDIEQTFDDYSSQLREARAELEEAHKAVLAYEEEHDIASLADQLTVLVGQVSALETEYRTQTAEAGAMRAALKRIRAQIAEEPEMVVAISRYYSPFKQRLSDYQWELKEARTRYTEENPKIQRIQKRIATLEQLIEESNDEVAPENEYRLNPKREELSLRAQQLEDDIQILQAQAAAVKQTLDGARSQLDALTVARTGYQELASELREAEQLVDKLASRQAEVRVALLRNDPGFTVLERAIPPVFPEPSLRKLVGAAGVILGGGLGLFVALALEFLDPLVRTARDARSITGCDLVLEFQQAPHADDAVVDHAVPTAPVSTLFRSIVNDLHTALTPKAWRSLAITSAEPASGRSVIGVNLASALALKDELTLLVDADVRADAGPRPETLLGVEALHPPAEITDVLSGDAAPEDAFEPTTNPYVRLMSAGDYADDRGLLLLGSRGFRDLARRLKREGEHVLYDLPPVNAMEAVIEAAANIGNVLLVARSGHTRRADLKAAAEALAAREIEIRAVVVTAIPGRLIAGKRTFQPPPKSKKQRGKAKQDPVLVDEDLAVG</sequence>
<evidence type="ECO:0000256" key="2">
    <source>
        <dbReference type="ARBA" id="ARBA00022475"/>
    </source>
</evidence>
<protein>
    <recommendedName>
        <fullName evidence="9">Polysaccharide chain length determinant N-terminal domain-containing protein</fullName>
    </recommendedName>
</protein>
<keyword evidence="6" id="KW-0175">Coiled coil</keyword>
<feature type="domain" description="Polysaccharide chain length determinant N-terminal" evidence="9">
    <location>
        <begin position="113"/>
        <end position="199"/>
    </location>
</feature>
<comment type="subcellular location">
    <subcellularLocation>
        <location evidence="1">Cell membrane</location>
        <topology evidence="1">Multi-pass membrane protein</topology>
    </subcellularLocation>
</comment>
<keyword evidence="5 8" id="KW-0472">Membrane</keyword>
<feature type="coiled-coil region" evidence="6">
    <location>
        <begin position="379"/>
        <end position="477"/>
    </location>
</feature>
<dbReference type="RefSeq" id="WP_200235630.1">
    <property type="nucleotide sequence ID" value="NZ_NRRV01000013.1"/>
</dbReference>
<dbReference type="Proteomes" id="UP000748752">
    <property type="component" value="Unassembled WGS sequence"/>
</dbReference>